<evidence type="ECO:0000313" key="2">
    <source>
        <dbReference type="EMBL" id="MDO1559453.1"/>
    </source>
</evidence>
<dbReference type="RefSeq" id="WP_302109882.1">
    <property type="nucleotide sequence ID" value="NZ_JAUKTR010000003.1"/>
</dbReference>
<dbReference type="Proteomes" id="UP001169063">
    <property type="component" value="Unassembled WGS sequence"/>
</dbReference>
<dbReference type="InterPro" id="IPR007372">
    <property type="entry name" value="Lipid/polyisoprenoid-bd_YceI"/>
</dbReference>
<accession>A0ABT8SLM1</accession>
<dbReference type="SUPFAM" id="SSF101874">
    <property type="entry name" value="YceI-like"/>
    <property type="match status" value="1"/>
</dbReference>
<dbReference type="PANTHER" id="PTHR34406:SF1">
    <property type="entry name" value="PROTEIN YCEI"/>
    <property type="match status" value="1"/>
</dbReference>
<comment type="caution">
    <text evidence="2">The sequence shown here is derived from an EMBL/GenBank/DDBJ whole genome shotgun (WGS) entry which is preliminary data.</text>
</comment>
<organism evidence="2 3">
    <name type="scientific">Peiella sedimenti</name>
    <dbReference type="NCBI Taxonomy" id="3061083"/>
    <lineage>
        <taxon>Bacteria</taxon>
        <taxon>Pseudomonadati</taxon>
        <taxon>Pseudomonadota</taxon>
        <taxon>Alphaproteobacteria</taxon>
        <taxon>Caulobacterales</taxon>
        <taxon>Caulobacteraceae</taxon>
        <taxon>Peiella</taxon>
    </lineage>
</organism>
<evidence type="ECO:0000313" key="3">
    <source>
        <dbReference type="Proteomes" id="UP001169063"/>
    </source>
</evidence>
<gene>
    <name evidence="2" type="ORF">Q0812_08435</name>
</gene>
<keyword evidence="3" id="KW-1185">Reference proteome</keyword>
<dbReference type="Gene3D" id="2.40.128.110">
    <property type="entry name" value="Lipid/polyisoprenoid-binding, YceI-like"/>
    <property type="match status" value="1"/>
</dbReference>
<proteinExistence type="predicted"/>
<dbReference type="PANTHER" id="PTHR34406">
    <property type="entry name" value="PROTEIN YCEI"/>
    <property type="match status" value="1"/>
</dbReference>
<feature type="domain" description="Lipid/polyisoprenoid-binding YceI-like" evidence="1">
    <location>
        <begin position="28"/>
        <end position="188"/>
    </location>
</feature>
<dbReference type="EMBL" id="JAUKTR010000003">
    <property type="protein sequence ID" value="MDO1559453.1"/>
    <property type="molecule type" value="Genomic_DNA"/>
</dbReference>
<dbReference type="Pfam" id="PF04264">
    <property type="entry name" value="YceI"/>
    <property type="match status" value="1"/>
</dbReference>
<sequence>MIGRRAFLVGAAAWSVAPDVKAQAAAPRWIVDPGRSRIGFQAQAAGESISGHVGAWTADLRLDPAQRSRGGVTLVLQTGSIRTGVSEADELLGQPDLLHTARHPTARFVSRTLAPRGADGVDVVGDLTLKGVTRRLRVPASISVQQDRATATGRLTIDRTLFGVGQGAWGDPQLFGRNLLINFQLSARRSA</sequence>
<protein>
    <submittedName>
        <fullName evidence="2">YceI family protein</fullName>
    </submittedName>
</protein>
<dbReference type="InterPro" id="IPR036761">
    <property type="entry name" value="TTHA0802/YceI-like_sf"/>
</dbReference>
<name>A0ABT8SLM1_9CAUL</name>
<reference evidence="2" key="1">
    <citation type="submission" date="2023-07" db="EMBL/GenBank/DDBJ databases">
        <title>Brevundimonas soil sp. nov., isolated from the soil of chemical plant.</title>
        <authorList>
            <person name="Wu N."/>
        </authorList>
    </citation>
    <scope>NUCLEOTIDE SEQUENCE</scope>
    <source>
        <strain evidence="2">XZ-24</strain>
    </source>
</reference>
<dbReference type="SMART" id="SM00867">
    <property type="entry name" value="YceI"/>
    <property type="match status" value="1"/>
</dbReference>
<evidence type="ECO:0000259" key="1">
    <source>
        <dbReference type="SMART" id="SM00867"/>
    </source>
</evidence>